<gene>
    <name evidence="2" type="ORF">PV662_43485</name>
</gene>
<dbReference type="EMBL" id="JARAYU010000028">
    <property type="protein sequence ID" value="MDX3706458.1"/>
    <property type="molecule type" value="Genomic_DNA"/>
</dbReference>
<reference evidence="2 3" key="1">
    <citation type="journal article" date="2023" name="Microb. Genom.">
        <title>Mesoterricola silvestris gen. nov., sp. nov., Mesoterricola sediminis sp. nov., Geothrix oryzae sp. nov., Geothrix edaphica sp. nov., Geothrix rubra sp. nov., and Geothrix limicola sp. nov., six novel members of Acidobacteriota isolated from soils.</title>
        <authorList>
            <person name="Weisberg A.J."/>
            <person name="Pearce E."/>
            <person name="Kramer C.G."/>
            <person name="Chang J.H."/>
            <person name="Clarke C.R."/>
        </authorList>
    </citation>
    <scope>NUCLEOTIDE SEQUENCE [LARGE SCALE GENOMIC DNA]</scope>
    <source>
        <strain evidence="2 3">ID09-01A</strain>
    </source>
</reference>
<evidence type="ECO:0000313" key="2">
    <source>
        <dbReference type="EMBL" id="MDX3706458.1"/>
    </source>
</evidence>
<evidence type="ECO:0008006" key="4">
    <source>
        <dbReference type="Google" id="ProtNLM"/>
    </source>
</evidence>
<accession>A0ABU4NTS4</accession>
<sequence>MRGITRGLVTAGAVLLSVLAIPGTAHADAPVVKEAGSSGDWAAIDVRLNHGSAIGEDVTEITATLRPVGSAESDAPVATVTDFKQAYWVSNWEGVWSSPPVHLDTLGDYTIDVEATTSAGETTVRKNAGTLRYRKQPVLQDFAVTPTAPTIDDRTVTVSGDLVVRDPSTRATEPLPGASVDLRIGQRIETTATTDEKGHFSVSRELTEGGWAWATYQGDLGYASTPWVDIAPKAAPTRLVLDKASFHPTAGDRITVSGTLEYQSGAEWKPLSGIPLEMDHKNSSTADPIEATTDADGRFGFVASPYQKTVYEVAFSPYPHNAWIQRTATADISVAVTATTKFREFTASLDEYAELSVSGTLGITGDDHGERVSVAVQYSPDGKTGWTTEKTVKTGFGEQFHVRVPGYTDGYWRLKYAGSTTYDVKGTTSGASRENRVLTRIKDANASPEPVRKGRTVTVKGVLQERRADASTWKAYGSKKVQILFRPKGKKTWYLMTTVTSKSNGSFSKGFTAQQDGTWVPVFAKPDSKHFVGSGKEDYVDVR</sequence>
<keyword evidence="1" id="KW-0732">Signal</keyword>
<evidence type="ECO:0000313" key="3">
    <source>
        <dbReference type="Proteomes" id="UP001271274"/>
    </source>
</evidence>
<feature type="signal peptide" evidence="1">
    <location>
        <begin position="1"/>
        <end position="27"/>
    </location>
</feature>
<organism evidence="2 3">
    <name type="scientific">Streptomyces europaeiscabiei</name>
    <dbReference type="NCBI Taxonomy" id="146819"/>
    <lineage>
        <taxon>Bacteria</taxon>
        <taxon>Bacillati</taxon>
        <taxon>Actinomycetota</taxon>
        <taxon>Actinomycetes</taxon>
        <taxon>Kitasatosporales</taxon>
        <taxon>Streptomycetaceae</taxon>
        <taxon>Streptomyces</taxon>
    </lineage>
</organism>
<feature type="chain" id="PRO_5047337437" description="Carboxypeptidase regulatory-like domain-containing protein" evidence="1">
    <location>
        <begin position="28"/>
        <end position="543"/>
    </location>
</feature>
<dbReference type="RefSeq" id="WP_244172485.1">
    <property type="nucleotide sequence ID" value="NZ_JARAYT010000028.1"/>
</dbReference>
<proteinExistence type="predicted"/>
<evidence type="ECO:0000256" key="1">
    <source>
        <dbReference type="SAM" id="SignalP"/>
    </source>
</evidence>
<protein>
    <recommendedName>
        <fullName evidence="4">Carboxypeptidase regulatory-like domain-containing protein</fullName>
    </recommendedName>
</protein>
<dbReference type="Proteomes" id="UP001271274">
    <property type="component" value="Unassembled WGS sequence"/>
</dbReference>
<name>A0ABU4NTS4_9ACTN</name>
<comment type="caution">
    <text evidence="2">The sequence shown here is derived from an EMBL/GenBank/DDBJ whole genome shotgun (WGS) entry which is preliminary data.</text>
</comment>
<keyword evidence="3" id="KW-1185">Reference proteome</keyword>